<feature type="compositionally biased region" description="Basic and acidic residues" evidence="1">
    <location>
        <begin position="34"/>
        <end position="47"/>
    </location>
</feature>
<accession>A0ABU8N2E6</accession>
<evidence type="ECO:0000313" key="3">
    <source>
        <dbReference type="Proteomes" id="UP001370100"/>
    </source>
</evidence>
<dbReference type="EMBL" id="JBBEGL010000002">
    <property type="protein sequence ID" value="MEJ2886579.1"/>
    <property type="molecule type" value="Genomic_DNA"/>
</dbReference>
<reference evidence="2 3" key="1">
    <citation type="submission" date="2024-03" db="EMBL/GenBank/DDBJ databases">
        <title>Actinomycetospora sp. OC33-EN06, a novel actinomycete isolated from wild orchid (Aerides multiflora).</title>
        <authorList>
            <person name="Suriyachadkun C."/>
        </authorList>
    </citation>
    <scope>NUCLEOTIDE SEQUENCE [LARGE SCALE GENOMIC DNA]</scope>
    <source>
        <strain evidence="2 3">OC33-EN06</strain>
    </source>
</reference>
<name>A0ABU8N2E6_9PSEU</name>
<protein>
    <submittedName>
        <fullName evidence="2">Uncharacterized protein</fullName>
    </submittedName>
</protein>
<dbReference type="RefSeq" id="WP_337713055.1">
    <property type="nucleotide sequence ID" value="NZ_JBBEGL010000002.1"/>
</dbReference>
<keyword evidence="3" id="KW-1185">Reference proteome</keyword>
<feature type="region of interest" description="Disordered" evidence="1">
    <location>
        <begin position="16"/>
        <end position="51"/>
    </location>
</feature>
<evidence type="ECO:0000313" key="2">
    <source>
        <dbReference type="EMBL" id="MEJ2886579.1"/>
    </source>
</evidence>
<gene>
    <name evidence="2" type="ORF">WCD41_08980</name>
</gene>
<evidence type="ECO:0000256" key="1">
    <source>
        <dbReference type="SAM" id="MobiDB-lite"/>
    </source>
</evidence>
<proteinExistence type="predicted"/>
<dbReference type="Proteomes" id="UP001370100">
    <property type="component" value="Unassembled WGS sequence"/>
</dbReference>
<organism evidence="2 3">
    <name type="scientific">Actinomycetospora aeridis</name>
    <dbReference type="NCBI Taxonomy" id="3129231"/>
    <lineage>
        <taxon>Bacteria</taxon>
        <taxon>Bacillati</taxon>
        <taxon>Actinomycetota</taxon>
        <taxon>Actinomycetes</taxon>
        <taxon>Pseudonocardiales</taxon>
        <taxon>Pseudonocardiaceae</taxon>
        <taxon>Actinomycetospora</taxon>
    </lineage>
</organism>
<sequence length="99" mass="10873">MAATLTLDVRIATRSIARHAEEPHARQRSPPSSARDEDRGDVGDHGRVVHLGGRSGVHHALLISRVGRPHASPEITRRKATSNMPVRVPFRLLITSYDA</sequence>
<comment type="caution">
    <text evidence="2">The sequence shown here is derived from an EMBL/GenBank/DDBJ whole genome shotgun (WGS) entry which is preliminary data.</text>
</comment>